<dbReference type="HAMAP" id="MF_01416">
    <property type="entry name" value="ATP_synth_delta_bact"/>
    <property type="match status" value="1"/>
</dbReference>
<keyword evidence="2" id="KW-0813">Transport</keyword>
<keyword evidence="5" id="KW-0472">Membrane</keyword>
<evidence type="ECO:0000313" key="7">
    <source>
        <dbReference type="EMBL" id="CAB4571134.1"/>
    </source>
</evidence>
<gene>
    <name evidence="7" type="ORF">UFOPK1650_00707</name>
</gene>
<keyword evidence="6" id="KW-0066">ATP synthesis</keyword>
<reference evidence="7" key="1">
    <citation type="submission" date="2020-05" db="EMBL/GenBank/DDBJ databases">
        <authorList>
            <person name="Chiriac C."/>
            <person name="Salcher M."/>
            <person name="Ghai R."/>
            <person name="Kavagutti S V."/>
        </authorList>
    </citation>
    <scope>NUCLEOTIDE SEQUENCE</scope>
</reference>
<dbReference type="EMBL" id="CAEZTJ010000098">
    <property type="protein sequence ID" value="CAB4571134.1"/>
    <property type="molecule type" value="Genomic_DNA"/>
</dbReference>
<dbReference type="GO" id="GO:0016020">
    <property type="term" value="C:membrane"/>
    <property type="evidence" value="ECO:0007669"/>
    <property type="project" value="UniProtKB-SubCell"/>
</dbReference>
<name>A0A6J6E7C0_9ZZZZ</name>
<keyword evidence="3" id="KW-0375">Hydrogen ion transport</keyword>
<dbReference type="AlphaFoldDB" id="A0A6J6E7C0"/>
<proteinExistence type="inferred from homology"/>
<evidence type="ECO:0000256" key="1">
    <source>
        <dbReference type="ARBA" id="ARBA00004370"/>
    </source>
</evidence>
<sequence>MREKEMTGASKVSLAAIRALLERSLSGKGAEDASRMARDLGSVVATLDSSTGLRRALSDQSRDGAAKAKLVDELFGVTIGKECLALIKEAYTLRWSTPSGLADALEVLSIEAWAAAAEAQGEGERLEVELFAVARTIHSSRELQEGIADPKYTMVAKSQLLTSIFGDVLAKSTKQVVDAFVTGTRGRSIERTLALYSNTVVARKERTIARVTSAVVLDEARQARLTAALEKALGRKIRVDVEVDPYVMGGISVRIGDELIDGTVINRLMEASRSLAGRAVR</sequence>
<evidence type="ECO:0000256" key="5">
    <source>
        <dbReference type="ARBA" id="ARBA00023136"/>
    </source>
</evidence>
<keyword evidence="4" id="KW-0406">Ion transport</keyword>
<organism evidence="7">
    <name type="scientific">freshwater metagenome</name>
    <dbReference type="NCBI Taxonomy" id="449393"/>
    <lineage>
        <taxon>unclassified sequences</taxon>
        <taxon>metagenomes</taxon>
        <taxon>ecological metagenomes</taxon>
    </lineage>
</organism>
<accession>A0A6J6E7C0</accession>
<comment type="subcellular location">
    <subcellularLocation>
        <location evidence="1">Membrane</location>
    </subcellularLocation>
</comment>
<dbReference type="InterPro" id="IPR000711">
    <property type="entry name" value="ATPase_OSCP/dsu"/>
</dbReference>
<dbReference type="Pfam" id="PF00213">
    <property type="entry name" value="OSCP"/>
    <property type="match status" value="1"/>
</dbReference>
<dbReference type="NCBIfam" id="NF009967">
    <property type="entry name" value="PRK13430.1"/>
    <property type="match status" value="1"/>
</dbReference>
<dbReference type="PRINTS" id="PR00125">
    <property type="entry name" value="ATPASEDELTA"/>
</dbReference>
<dbReference type="NCBIfam" id="TIGR01145">
    <property type="entry name" value="ATP_synt_delta"/>
    <property type="match status" value="1"/>
</dbReference>
<evidence type="ECO:0000256" key="2">
    <source>
        <dbReference type="ARBA" id="ARBA00022448"/>
    </source>
</evidence>
<dbReference type="GO" id="GO:0046933">
    <property type="term" value="F:proton-transporting ATP synthase activity, rotational mechanism"/>
    <property type="evidence" value="ECO:0007669"/>
    <property type="project" value="InterPro"/>
</dbReference>
<evidence type="ECO:0000256" key="6">
    <source>
        <dbReference type="ARBA" id="ARBA00023310"/>
    </source>
</evidence>
<evidence type="ECO:0000256" key="3">
    <source>
        <dbReference type="ARBA" id="ARBA00022781"/>
    </source>
</evidence>
<dbReference type="PANTHER" id="PTHR11910">
    <property type="entry name" value="ATP SYNTHASE DELTA CHAIN"/>
    <property type="match status" value="1"/>
</dbReference>
<protein>
    <submittedName>
        <fullName evidence="7">Unannotated protein</fullName>
    </submittedName>
</protein>
<evidence type="ECO:0000256" key="4">
    <source>
        <dbReference type="ARBA" id="ARBA00023065"/>
    </source>
</evidence>